<dbReference type="AlphaFoldDB" id="A0AAQ4EJT1"/>
<accession>A0AAQ4EJT1</accession>
<name>A0AAQ4EJT1_AMBAM</name>
<reference evidence="1 2" key="1">
    <citation type="journal article" date="2023" name="Arcadia Sci">
        <title>De novo assembly of a long-read Amblyomma americanum tick genome.</title>
        <authorList>
            <person name="Chou S."/>
            <person name="Poskanzer K.E."/>
            <person name="Rollins M."/>
            <person name="Thuy-Boun P.S."/>
        </authorList>
    </citation>
    <scope>NUCLEOTIDE SEQUENCE [LARGE SCALE GENOMIC DNA]</scope>
    <source>
        <strain evidence="1">F_SG_1</strain>
        <tissue evidence="1">Salivary glands</tissue>
    </source>
</reference>
<dbReference type="Proteomes" id="UP001321473">
    <property type="component" value="Unassembled WGS sequence"/>
</dbReference>
<dbReference type="EMBL" id="JARKHS020014875">
    <property type="protein sequence ID" value="KAK8774891.1"/>
    <property type="molecule type" value="Genomic_DNA"/>
</dbReference>
<protein>
    <submittedName>
        <fullName evidence="1">Uncharacterized protein</fullName>
    </submittedName>
</protein>
<comment type="caution">
    <text evidence="1">The sequence shown here is derived from an EMBL/GenBank/DDBJ whole genome shotgun (WGS) entry which is preliminary data.</text>
</comment>
<gene>
    <name evidence="1" type="ORF">V5799_010576</name>
</gene>
<keyword evidence="2" id="KW-1185">Reference proteome</keyword>
<sequence>MVNVTARLYVYKRNFNTSTDYRCLFAQMKKKINESLYTYTLGAKLYKDFLTYDVNSTLSTTGHHSKYNAATYPNVRGATPKLRKLMTKDPKN</sequence>
<proteinExistence type="predicted"/>
<evidence type="ECO:0000313" key="2">
    <source>
        <dbReference type="Proteomes" id="UP001321473"/>
    </source>
</evidence>
<evidence type="ECO:0000313" key="1">
    <source>
        <dbReference type="EMBL" id="KAK8774891.1"/>
    </source>
</evidence>
<organism evidence="1 2">
    <name type="scientific">Amblyomma americanum</name>
    <name type="common">Lone star tick</name>
    <dbReference type="NCBI Taxonomy" id="6943"/>
    <lineage>
        <taxon>Eukaryota</taxon>
        <taxon>Metazoa</taxon>
        <taxon>Ecdysozoa</taxon>
        <taxon>Arthropoda</taxon>
        <taxon>Chelicerata</taxon>
        <taxon>Arachnida</taxon>
        <taxon>Acari</taxon>
        <taxon>Parasitiformes</taxon>
        <taxon>Ixodida</taxon>
        <taxon>Ixodoidea</taxon>
        <taxon>Ixodidae</taxon>
        <taxon>Amblyomminae</taxon>
        <taxon>Amblyomma</taxon>
    </lineage>
</organism>